<dbReference type="OrthoDB" id="9803824at2"/>
<dbReference type="SUPFAM" id="SSF55785">
    <property type="entry name" value="PYP-like sensor domain (PAS domain)"/>
    <property type="match status" value="1"/>
</dbReference>
<dbReference type="SMART" id="SM00267">
    <property type="entry name" value="GGDEF"/>
    <property type="match status" value="1"/>
</dbReference>
<evidence type="ECO:0008006" key="6">
    <source>
        <dbReference type="Google" id="ProtNLM"/>
    </source>
</evidence>
<dbReference type="STRING" id="1498499.EP47_11475"/>
<proteinExistence type="predicted"/>
<feature type="domain" description="PAS" evidence="2">
    <location>
        <begin position="15"/>
        <end position="69"/>
    </location>
</feature>
<dbReference type="Pfam" id="PF13426">
    <property type="entry name" value="PAS_9"/>
    <property type="match status" value="1"/>
</dbReference>
<dbReference type="InterPro" id="IPR052155">
    <property type="entry name" value="Biofilm_reg_signaling"/>
</dbReference>
<dbReference type="PROSITE" id="PS50887">
    <property type="entry name" value="GGDEF"/>
    <property type="match status" value="1"/>
</dbReference>
<dbReference type="CDD" id="cd01949">
    <property type="entry name" value="GGDEF"/>
    <property type="match status" value="1"/>
</dbReference>
<dbReference type="PANTHER" id="PTHR44757:SF2">
    <property type="entry name" value="BIOFILM ARCHITECTURE MAINTENANCE PROTEIN MBAA"/>
    <property type="match status" value="1"/>
</dbReference>
<dbReference type="Gene3D" id="3.30.70.270">
    <property type="match status" value="1"/>
</dbReference>
<dbReference type="SUPFAM" id="SSF55073">
    <property type="entry name" value="Nucleotide cyclase"/>
    <property type="match status" value="1"/>
</dbReference>
<dbReference type="PROSITE" id="PS50112">
    <property type="entry name" value="PAS"/>
    <property type="match status" value="1"/>
</dbReference>
<dbReference type="GO" id="GO:0003824">
    <property type="term" value="F:catalytic activity"/>
    <property type="evidence" value="ECO:0007669"/>
    <property type="project" value="UniProtKB-ARBA"/>
</dbReference>
<name>A0A0A2TAI1_9GAMM</name>
<dbReference type="Gene3D" id="3.30.450.20">
    <property type="entry name" value="PAS domain"/>
    <property type="match status" value="1"/>
</dbReference>
<dbReference type="InterPro" id="IPR043128">
    <property type="entry name" value="Rev_trsase/Diguanyl_cyclase"/>
</dbReference>
<comment type="caution">
    <text evidence="4">The sequence shown here is derived from an EMBL/GenBank/DDBJ whole genome shotgun (WGS) entry which is preliminary data.</text>
</comment>
<dbReference type="RefSeq" id="WP_052117499.1">
    <property type="nucleotide sequence ID" value="NZ_JNCF01000001.1"/>
</dbReference>
<evidence type="ECO:0000313" key="5">
    <source>
        <dbReference type="Proteomes" id="UP000054422"/>
    </source>
</evidence>
<gene>
    <name evidence="4" type="ORF">EP47_11475</name>
</gene>
<dbReference type="InterPro" id="IPR000160">
    <property type="entry name" value="GGDEF_dom"/>
</dbReference>
<dbReference type="PANTHER" id="PTHR44757">
    <property type="entry name" value="DIGUANYLATE CYCLASE DGCP"/>
    <property type="match status" value="1"/>
</dbReference>
<dbReference type="NCBIfam" id="TIGR00254">
    <property type="entry name" value="GGDEF"/>
    <property type="match status" value="1"/>
</dbReference>
<keyword evidence="5" id="KW-1185">Reference proteome</keyword>
<comment type="cofactor">
    <cofactor evidence="1">
        <name>Mg(2+)</name>
        <dbReference type="ChEBI" id="CHEBI:18420"/>
    </cofactor>
</comment>
<sequence>MSELNSQQISHLRNTITKMELIFNAIDEAVIWVNRKGNIQWCNKVFDELIGKPHITLLGKNIIEIFDLMKIYPSDPTYGNEQLFNLYMDGWTEFEFYLVDQEEKFFRIAVRSFDQEEEEKSYLIIIRNITEQRRAQKQLEHLAHYDLLTNLPNRRQFETHFEHELARSQRHNRQFAVLFIDVNNFKIINDTYGHKVGDLFLIRLAERLTNSIRNEDFAARIGGDEFVVIISEIENYHSAEIATQKIYKALNTTYSLSGNKIAGSVSIGIACVPKDGKIIDDIIRVADLRMYETKKANNNSPPNTD</sequence>
<accession>A0A0A2TAI1</accession>
<evidence type="ECO:0000256" key="1">
    <source>
        <dbReference type="ARBA" id="ARBA00001946"/>
    </source>
</evidence>
<dbReference type="NCBIfam" id="TIGR00229">
    <property type="entry name" value="sensory_box"/>
    <property type="match status" value="1"/>
</dbReference>
<evidence type="ECO:0000259" key="2">
    <source>
        <dbReference type="PROSITE" id="PS50112"/>
    </source>
</evidence>
<feature type="domain" description="GGDEF" evidence="3">
    <location>
        <begin position="173"/>
        <end position="305"/>
    </location>
</feature>
<dbReference type="GO" id="GO:0006355">
    <property type="term" value="P:regulation of DNA-templated transcription"/>
    <property type="evidence" value="ECO:0007669"/>
    <property type="project" value="InterPro"/>
</dbReference>
<reference evidence="4 5" key="1">
    <citation type="submission" date="2014-05" db="EMBL/GenBank/DDBJ databases">
        <authorList>
            <person name="Rizzardi K."/>
            <person name="Winiecka-Krusnell J."/>
            <person name="Ramliden M."/>
            <person name="Alm E."/>
            <person name="Andersson S."/>
            <person name="Byfors S."/>
        </authorList>
    </citation>
    <scope>NUCLEOTIDE SEQUENCE [LARGE SCALE GENOMIC DNA]</scope>
    <source>
        <strain evidence="4 5">LEGN</strain>
    </source>
</reference>
<evidence type="ECO:0000313" key="4">
    <source>
        <dbReference type="EMBL" id="KGP64388.1"/>
    </source>
</evidence>
<protein>
    <recommendedName>
        <fullName evidence="6">Diguanylate cyclase</fullName>
    </recommendedName>
</protein>
<dbReference type="Pfam" id="PF00990">
    <property type="entry name" value="GGDEF"/>
    <property type="match status" value="1"/>
</dbReference>
<dbReference type="InterPro" id="IPR000014">
    <property type="entry name" value="PAS"/>
</dbReference>
<dbReference type="EMBL" id="JNCF01000001">
    <property type="protein sequence ID" value="KGP64388.1"/>
    <property type="molecule type" value="Genomic_DNA"/>
</dbReference>
<dbReference type="Proteomes" id="UP000054422">
    <property type="component" value="Unassembled WGS sequence"/>
</dbReference>
<dbReference type="InterPro" id="IPR029787">
    <property type="entry name" value="Nucleotide_cyclase"/>
</dbReference>
<evidence type="ECO:0000259" key="3">
    <source>
        <dbReference type="PROSITE" id="PS50887"/>
    </source>
</evidence>
<dbReference type="FunFam" id="3.30.70.270:FF:000001">
    <property type="entry name" value="Diguanylate cyclase domain protein"/>
    <property type="match status" value="1"/>
</dbReference>
<dbReference type="InterPro" id="IPR035965">
    <property type="entry name" value="PAS-like_dom_sf"/>
</dbReference>
<dbReference type="AlphaFoldDB" id="A0A0A2TAI1"/>
<organism evidence="4 5">
    <name type="scientific">Legionella norrlandica</name>
    <dbReference type="NCBI Taxonomy" id="1498499"/>
    <lineage>
        <taxon>Bacteria</taxon>
        <taxon>Pseudomonadati</taxon>
        <taxon>Pseudomonadota</taxon>
        <taxon>Gammaproteobacteria</taxon>
        <taxon>Legionellales</taxon>
        <taxon>Legionellaceae</taxon>
        <taxon>Legionella</taxon>
    </lineage>
</organism>